<gene>
    <name evidence="1" type="ORF">ACFYG5_14170</name>
</gene>
<dbReference type="AlphaFoldDB" id="A0AB74USL3"/>
<dbReference type="RefSeq" id="WP_395116045.1">
    <property type="nucleotide sequence ID" value="NZ_CP170721.1"/>
</dbReference>
<sequence length="125" mass="13584">MQRNDDLIRKLMLDLEGANDFVTDRHTVEGFSRDEVAYHLGLIVRAGLAEGPTPQYSNTGSDPTIPRAVIVKRLSPAGHDFIANLRDDTVWKKVKERTAKAGGSVSLDLLGQIGGAVIKQMLGLS</sequence>
<organism evidence="1">
    <name type="scientific">Rhodanobacter sp. FW102-FHT14D07</name>
    <dbReference type="NCBI Taxonomy" id="3351462"/>
    <lineage>
        <taxon>Bacteria</taxon>
        <taxon>Pseudomonadati</taxon>
        <taxon>Pseudomonadota</taxon>
        <taxon>Gammaproteobacteria</taxon>
        <taxon>Lysobacterales</taxon>
        <taxon>Rhodanobacteraceae</taxon>
        <taxon>Rhodanobacter</taxon>
    </lineage>
</organism>
<evidence type="ECO:0000313" key="1">
    <source>
        <dbReference type="EMBL" id="XIA17697.1"/>
    </source>
</evidence>
<proteinExistence type="predicted"/>
<protein>
    <submittedName>
        <fullName evidence="1">DUF2513 domain-containing protein</fullName>
    </submittedName>
</protein>
<name>A0AB74USL3_9GAMM</name>
<reference evidence="1" key="1">
    <citation type="submission" date="2024-10" db="EMBL/GenBank/DDBJ databases">
        <authorList>
            <person name="Lesea H.P."/>
            <person name="Kuehl J.V."/>
            <person name="Chandonia J.-M."/>
        </authorList>
    </citation>
    <scope>NUCLEOTIDE SEQUENCE</scope>
    <source>
        <strain evidence="1">FW102-FHT14D07</strain>
    </source>
</reference>
<dbReference type="EMBL" id="CP170721">
    <property type="protein sequence ID" value="XIA17697.1"/>
    <property type="molecule type" value="Genomic_DNA"/>
</dbReference>
<dbReference type="InterPro" id="IPR019650">
    <property type="entry name" value="DUF2513"/>
</dbReference>
<dbReference type="Pfam" id="PF10711">
    <property type="entry name" value="DUF2513"/>
    <property type="match status" value="1"/>
</dbReference>
<accession>A0AB74USL3</accession>